<dbReference type="EMBL" id="LNGD01000010">
    <property type="protein sequence ID" value="KYC53684.1"/>
    <property type="molecule type" value="Genomic_DNA"/>
</dbReference>
<organism evidence="3 4">
    <name type="scientific">Candidatus Methanofastidiosum methylothiophilum</name>
    <dbReference type="NCBI Taxonomy" id="1705564"/>
    <lineage>
        <taxon>Archaea</taxon>
        <taxon>Methanobacteriati</taxon>
        <taxon>Methanobacteriota</taxon>
        <taxon>Stenosarchaea group</taxon>
        <taxon>Candidatus Methanofastidiosia</taxon>
        <taxon>Candidatus Methanofastidiosales</taxon>
        <taxon>Candidatus Methanofastidiosaceae</taxon>
        <taxon>Candidatus Methanofastidiosum</taxon>
    </lineage>
</organism>
<comment type="caution">
    <text evidence="3">The sequence shown here is derived from an EMBL/GenBank/DDBJ whole genome shotgun (WGS) entry which is preliminary data.</text>
</comment>
<keyword evidence="1" id="KW-0175">Coiled coil</keyword>
<evidence type="ECO:0000256" key="2">
    <source>
        <dbReference type="SAM" id="MobiDB-lite"/>
    </source>
</evidence>
<dbReference type="AlphaFoldDB" id="A0A150J9R6"/>
<reference evidence="3 4" key="1">
    <citation type="journal article" date="2016" name="ISME J.">
        <title>Chasing the elusive Euryarchaeota class WSA2: genomes reveal a uniquely fastidious methyl-reducing methanogen.</title>
        <authorList>
            <person name="Nobu M.K."/>
            <person name="Narihiro T."/>
            <person name="Kuroda K."/>
            <person name="Mei R."/>
            <person name="Liu W.T."/>
        </authorList>
    </citation>
    <scope>NUCLEOTIDE SEQUENCE [LARGE SCALE GENOMIC DNA]</scope>
    <source>
        <strain evidence="3">U1lsi0528_Bin089</strain>
    </source>
</reference>
<dbReference type="Proteomes" id="UP000075578">
    <property type="component" value="Unassembled WGS sequence"/>
</dbReference>
<evidence type="ECO:0000313" key="4">
    <source>
        <dbReference type="Proteomes" id="UP000075578"/>
    </source>
</evidence>
<sequence length="112" mass="13511">MKFLFDEDEGGSEIDENAKKEDRAESIRMGIRRIKHNLDIINKELEELERLALNDKDLIEVRERNYDEYVKKAINKKRYRPVEKDETTLENDDLISSYRPNDFAKKLREYDE</sequence>
<name>A0A150J9R6_9EURY</name>
<proteinExistence type="predicted"/>
<feature type="coiled-coil region" evidence="1">
    <location>
        <begin position="31"/>
        <end position="58"/>
    </location>
</feature>
<evidence type="ECO:0000313" key="3">
    <source>
        <dbReference type="EMBL" id="KYC53684.1"/>
    </source>
</evidence>
<feature type="region of interest" description="Disordered" evidence="2">
    <location>
        <begin position="1"/>
        <end position="22"/>
    </location>
</feature>
<protein>
    <submittedName>
        <fullName evidence="3">Uncharacterized protein</fullName>
    </submittedName>
</protein>
<feature type="compositionally biased region" description="Acidic residues" evidence="2">
    <location>
        <begin position="1"/>
        <end position="15"/>
    </location>
</feature>
<gene>
    <name evidence="3" type="ORF">AMQ74_00303</name>
</gene>
<evidence type="ECO:0000256" key="1">
    <source>
        <dbReference type="SAM" id="Coils"/>
    </source>
</evidence>
<accession>A0A150J9R6</accession>